<feature type="compositionally biased region" description="Low complexity" evidence="1">
    <location>
        <begin position="781"/>
        <end position="815"/>
    </location>
</feature>
<feature type="region of interest" description="Disordered" evidence="1">
    <location>
        <begin position="501"/>
        <end position="698"/>
    </location>
</feature>
<feature type="region of interest" description="Disordered" evidence="1">
    <location>
        <begin position="160"/>
        <end position="189"/>
    </location>
</feature>
<feature type="compositionally biased region" description="Acidic residues" evidence="1">
    <location>
        <begin position="532"/>
        <end position="541"/>
    </location>
</feature>
<feature type="compositionally biased region" description="Basic residues" evidence="1">
    <location>
        <begin position="846"/>
        <end position="855"/>
    </location>
</feature>
<dbReference type="EMBL" id="JADCUA010000045">
    <property type="protein sequence ID" value="KAH9828930.1"/>
    <property type="molecule type" value="Genomic_DNA"/>
</dbReference>
<feature type="compositionally biased region" description="Low complexity" evidence="1">
    <location>
        <begin position="506"/>
        <end position="517"/>
    </location>
</feature>
<comment type="caution">
    <text evidence="4">The sequence shown here is derived from an EMBL/GenBank/DDBJ whole genome shotgun (WGS) entry which is preliminary data.</text>
</comment>
<evidence type="ECO:0000313" key="2">
    <source>
        <dbReference type="EMBL" id="KAH9828549.1"/>
    </source>
</evidence>
<feature type="compositionally biased region" description="Basic and acidic residues" evidence="1">
    <location>
        <begin position="309"/>
        <end position="324"/>
    </location>
</feature>
<accession>A0ABQ8JX11</accession>
<reference evidence="4 7" key="1">
    <citation type="journal article" date="2021" name="Environ. Microbiol.">
        <title>Gene family expansions and transcriptome signatures uncover fungal adaptations to wood decay.</title>
        <authorList>
            <person name="Hage H."/>
            <person name="Miyauchi S."/>
            <person name="Viragh M."/>
            <person name="Drula E."/>
            <person name="Min B."/>
            <person name="Chaduli D."/>
            <person name="Navarro D."/>
            <person name="Favel A."/>
            <person name="Norest M."/>
            <person name="Lesage-Meessen L."/>
            <person name="Balint B."/>
            <person name="Merenyi Z."/>
            <person name="de Eugenio L."/>
            <person name="Morin E."/>
            <person name="Martinez A.T."/>
            <person name="Baldrian P."/>
            <person name="Stursova M."/>
            <person name="Martinez M.J."/>
            <person name="Novotny C."/>
            <person name="Magnuson J.K."/>
            <person name="Spatafora J.W."/>
            <person name="Maurice S."/>
            <person name="Pangilinan J."/>
            <person name="Andreopoulos W."/>
            <person name="LaButti K."/>
            <person name="Hundley H."/>
            <person name="Na H."/>
            <person name="Kuo A."/>
            <person name="Barry K."/>
            <person name="Lipzen A."/>
            <person name="Henrissat B."/>
            <person name="Riley R."/>
            <person name="Ahrendt S."/>
            <person name="Nagy L.G."/>
            <person name="Grigoriev I.V."/>
            <person name="Martin F."/>
            <person name="Rosso M.N."/>
        </authorList>
    </citation>
    <scope>NUCLEOTIDE SEQUENCE [LARGE SCALE GENOMIC DNA]</scope>
    <source>
        <strain evidence="4 7">CIRM-BRFM 1785</strain>
    </source>
</reference>
<dbReference type="GeneID" id="72009442"/>
<dbReference type="EMBL" id="JADCUA010000069">
    <property type="protein sequence ID" value="KAH9828549.1"/>
    <property type="molecule type" value="Genomic_DNA"/>
</dbReference>
<evidence type="ECO:0000313" key="3">
    <source>
        <dbReference type="EMBL" id="KAH9828552.1"/>
    </source>
</evidence>
<feature type="compositionally biased region" description="Basic and acidic residues" evidence="1">
    <location>
        <begin position="687"/>
        <end position="697"/>
    </location>
</feature>
<evidence type="ECO:0000313" key="7">
    <source>
        <dbReference type="Proteomes" id="UP000814176"/>
    </source>
</evidence>
<proteinExistence type="predicted"/>
<evidence type="ECO:0000313" key="5">
    <source>
        <dbReference type="EMBL" id="KAH9828608.1"/>
    </source>
</evidence>
<evidence type="ECO:0000313" key="6">
    <source>
        <dbReference type="EMBL" id="KAH9828930.1"/>
    </source>
</evidence>
<organism evidence="4 7">
    <name type="scientific">Rhodofomes roseus</name>
    <dbReference type="NCBI Taxonomy" id="34475"/>
    <lineage>
        <taxon>Eukaryota</taxon>
        <taxon>Fungi</taxon>
        <taxon>Dikarya</taxon>
        <taxon>Basidiomycota</taxon>
        <taxon>Agaricomycotina</taxon>
        <taxon>Agaricomycetes</taxon>
        <taxon>Polyporales</taxon>
        <taxon>Rhodofomes</taxon>
    </lineage>
</organism>
<feature type="compositionally biased region" description="Acidic residues" evidence="1">
    <location>
        <begin position="649"/>
        <end position="660"/>
    </location>
</feature>
<name>A0ABQ8JX11_9APHY</name>
<feature type="region of interest" description="Disordered" evidence="1">
    <location>
        <begin position="737"/>
        <end position="855"/>
    </location>
</feature>
<dbReference type="EMBL" id="JADCUA010000068">
    <property type="protein sequence ID" value="KAH9828552.1"/>
    <property type="molecule type" value="Genomic_DNA"/>
</dbReference>
<feature type="compositionally biased region" description="Acidic residues" evidence="1">
    <location>
        <begin position="213"/>
        <end position="222"/>
    </location>
</feature>
<dbReference type="EMBL" id="JADCUA010000058">
    <property type="protein sequence ID" value="KAH9828588.1"/>
    <property type="molecule type" value="Genomic_DNA"/>
</dbReference>
<dbReference type="RefSeq" id="XP_047772281.1">
    <property type="nucleotide sequence ID" value="XM_047928710.1"/>
</dbReference>
<protein>
    <submittedName>
        <fullName evidence="4">Uncharacterized protein</fullName>
    </submittedName>
</protein>
<dbReference type="Proteomes" id="UP000814176">
    <property type="component" value="Unassembled WGS sequence"/>
</dbReference>
<feature type="compositionally biased region" description="Acidic residues" evidence="1">
    <location>
        <begin position="340"/>
        <end position="373"/>
    </location>
</feature>
<gene>
    <name evidence="5" type="ORF">C8Q71DRAFT_893735</name>
    <name evidence="6" type="ORF">C8Q71DRAFT_912087</name>
    <name evidence="4" type="ORF">C8Q71DRAFT_912250</name>
    <name evidence="3" type="ORF">C8Q71DRAFT_912258</name>
    <name evidence="2" type="ORF">C8Q71DRAFT_912260</name>
</gene>
<dbReference type="EMBL" id="JADCUA010000056">
    <property type="protein sequence ID" value="KAH9828608.1"/>
    <property type="molecule type" value="Genomic_DNA"/>
</dbReference>
<evidence type="ECO:0000313" key="4">
    <source>
        <dbReference type="EMBL" id="KAH9828588.1"/>
    </source>
</evidence>
<feature type="region of interest" description="Disordered" evidence="1">
    <location>
        <begin position="246"/>
        <end position="422"/>
    </location>
</feature>
<keyword evidence="7" id="KW-1185">Reference proteome</keyword>
<feature type="compositionally biased region" description="Polar residues" evidence="1">
    <location>
        <begin position="567"/>
        <end position="578"/>
    </location>
</feature>
<feature type="region of interest" description="Disordered" evidence="1">
    <location>
        <begin position="207"/>
        <end position="227"/>
    </location>
</feature>
<feature type="compositionally biased region" description="Basic and acidic residues" evidence="1">
    <location>
        <begin position="611"/>
        <end position="624"/>
    </location>
</feature>
<sequence length="855" mass="92149">MVGTLTFQNLSATLKKFHKDSGLAAAGKRPVTPFFCEDPPDALEWQPEEMKALNKLIKAFVDERWTLQAVEVVIQDHIITDDWFTVLENVSITRLPYVEAAMQYVRSTREGEVRTLQRVLIDMKIEAVPSTITDDFTMPHLNIFMPWIAGDRLRISNVLEPDSDRSVSPESDRPDSPARNSAAPDEGEAVDAQVEDVLGDDAQLEDATGGDAQVEDAPGEDADGAKDALGDDAQVEDVLGDDAQLEDATGGDALVEDAPGETEPGEDGEDRDDRNDDDEATGEYLARRASPATTDIHAARLQHHPYAQRAREANEAREREDRPALPHTSASPVDGKVEVEAADESEVEVEEADESEVEVEEADELVDSEDDESPTGPKGKGKARGGKRISSNSARKARAAGKGKASAVPKREDPEVDNSAPKWEGQWTLLMPATEKNDNVHAKFMGKWRCAQCKKRGATECVIRGLGRRCVACITGHRSPCDIKTYYEAEAVYVNDQKHGRYADLPPARSTTAPTTSKINPRKRMAVSSSEEMSDSPGEDDIVSRTPQSGKAKTAAKPKTKVAAPVSRTSAKSATATPNKRKKVDATPEAKPSSAKISARASKPGPSQKTADNKSTRAEARETITIDSDSEDDQPLRALVAGAASSPDAPEDAMDIDEPQVVDGKGKSRAGDLGQLPEAVQNDSEPDDHGSPWHGDRNAVVTMGWLGTRWKELMEQIRDRIEDEVESAVGYHIAKMQAASSKPQVPAHQPPEDLVRRPGWYPKYDGPRPTPINNLKTEMLASRTSNAAAPSSSSGAARSSSNPTVSSSRNAAASSSKDDMAAFAPDTPTPKQRGGGSTASASRKTTGAKKAVHKD</sequence>
<evidence type="ECO:0000256" key="1">
    <source>
        <dbReference type="SAM" id="MobiDB-lite"/>
    </source>
</evidence>
<feature type="compositionally biased region" description="Basic and acidic residues" evidence="1">
    <location>
        <begin position="162"/>
        <end position="176"/>
    </location>
</feature>
<feature type="compositionally biased region" description="Acidic residues" evidence="1">
    <location>
        <begin position="254"/>
        <end position="281"/>
    </location>
</feature>